<dbReference type="GO" id="GO:0110001">
    <property type="term" value="C:toxin-antitoxin complex"/>
    <property type="evidence" value="ECO:0007669"/>
    <property type="project" value="InterPro"/>
</dbReference>
<organism evidence="5 6">
    <name type="scientific">Desulfosarcina alkanivorans</name>
    <dbReference type="NCBI Taxonomy" id="571177"/>
    <lineage>
        <taxon>Bacteria</taxon>
        <taxon>Pseudomonadati</taxon>
        <taxon>Thermodesulfobacteriota</taxon>
        <taxon>Desulfobacteria</taxon>
        <taxon>Desulfobacterales</taxon>
        <taxon>Desulfosarcinaceae</taxon>
        <taxon>Desulfosarcina</taxon>
    </lineage>
</organism>
<keyword evidence="3" id="KW-0378">Hydrolase</keyword>
<dbReference type="PANTHER" id="PTHR33397:SF3">
    <property type="entry name" value="MRNA NUCLEASE HEPT"/>
    <property type="match status" value="1"/>
</dbReference>
<keyword evidence="2" id="KW-0540">Nuclease</keyword>
<dbReference type="KEGG" id="dalk:DSCA_12310"/>
<evidence type="ECO:0000313" key="6">
    <source>
        <dbReference type="Proteomes" id="UP000427906"/>
    </source>
</evidence>
<dbReference type="Pfam" id="PF01934">
    <property type="entry name" value="HepT-like"/>
    <property type="match status" value="1"/>
</dbReference>
<gene>
    <name evidence="5" type="ORF">DSCA_12310</name>
</gene>
<dbReference type="GO" id="GO:0004540">
    <property type="term" value="F:RNA nuclease activity"/>
    <property type="evidence" value="ECO:0007669"/>
    <property type="project" value="InterPro"/>
</dbReference>
<sequence>MVDKELIYAKASTVKRHCKRIKEKLDVDVEAFISDIDCQEIVIFNLQMAIQNCIDIAAHIVSDEGYGVPGSSNEMFYMLEENGLLENDLSEKMVKAIGLRNLIVHEYGKLNLNLIHQVAQKDIKDLETFIQSIIDKTS</sequence>
<name>A0A5K7YKG4_9BACT</name>
<keyword evidence="6" id="KW-1185">Reference proteome</keyword>
<dbReference type="AlphaFoldDB" id="A0A5K7YKG4"/>
<accession>A0A5K7YKG4</accession>
<reference evidence="5 6" key="1">
    <citation type="submission" date="2019-11" db="EMBL/GenBank/DDBJ databases">
        <title>Comparative genomics of hydrocarbon-degrading Desulfosarcina strains.</title>
        <authorList>
            <person name="Watanabe M."/>
            <person name="Kojima H."/>
            <person name="Fukui M."/>
        </authorList>
    </citation>
    <scope>NUCLEOTIDE SEQUENCE [LARGE SCALE GENOMIC DNA]</scope>
    <source>
        <strain evidence="5 6">PL12</strain>
    </source>
</reference>
<comment type="similarity">
    <text evidence="4">Belongs to the HepT RNase toxin family.</text>
</comment>
<evidence type="ECO:0000256" key="4">
    <source>
        <dbReference type="ARBA" id="ARBA00024207"/>
    </source>
</evidence>
<dbReference type="RefSeq" id="WP_155315580.1">
    <property type="nucleotide sequence ID" value="NZ_AP021874.1"/>
</dbReference>
<proteinExistence type="inferred from homology"/>
<dbReference type="Gene3D" id="1.20.120.580">
    <property type="entry name" value="bsu32300-like"/>
    <property type="match status" value="1"/>
</dbReference>
<dbReference type="EMBL" id="AP021874">
    <property type="protein sequence ID" value="BBO67301.1"/>
    <property type="molecule type" value="Genomic_DNA"/>
</dbReference>
<keyword evidence="1" id="KW-1277">Toxin-antitoxin system</keyword>
<protein>
    <recommendedName>
        <fullName evidence="7">DUF86 domain-containing protein</fullName>
    </recommendedName>
</protein>
<dbReference type="InterPro" id="IPR037038">
    <property type="entry name" value="HepT-like_sf"/>
</dbReference>
<dbReference type="InterPro" id="IPR052379">
    <property type="entry name" value="Type_VII_TA_RNase"/>
</dbReference>
<evidence type="ECO:0000256" key="3">
    <source>
        <dbReference type="ARBA" id="ARBA00022801"/>
    </source>
</evidence>
<dbReference type="Proteomes" id="UP000427906">
    <property type="component" value="Chromosome"/>
</dbReference>
<dbReference type="OrthoDB" id="5368533at2"/>
<evidence type="ECO:0000313" key="5">
    <source>
        <dbReference type="EMBL" id="BBO67301.1"/>
    </source>
</evidence>
<evidence type="ECO:0000256" key="1">
    <source>
        <dbReference type="ARBA" id="ARBA00022649"/>
    </source>
</evidence>
<dbReference type="NCBIfam" id="NF047751">
    <property type="entry name" value="HepT_toxin"/>
    <property type="match status" value="1"/>
</dbReference>
<dbReference type="GO" id="GO:0016787">
    <property type="term" value="F:hydrolase activity"/>
    <property type="evidence" value="ECO:0007669"/>
    <property type="project" value="UniProtKB-KW"/>
</dbReference>
<dbReference type="PANTHER" id="PTHR33397">
    <property type="entry name" value="UPF0331 PROTEIN YUTE"/>
    <property type="match status" value="1"/>
</dbReference>
<evidence type="ECO:0000256" key="2">
    <source>
        <dbReference type="ARBA" id="ARBA00022722"/>
    </source>
</evidence>
<dbReference type="InterPro" id="IPR008201">
    <property type="entry name" value="HepT-like"/>
</dbReference>
<evidence type="ECO:0008006" key="7">
    <source>
        <dbReference type="Google" id="ProtNLM"/>
    </source>
</evidence>